<dbReference type="NCBIfam" id="TIGR00254">
    <property type="entry name" value="GGDEF"/>
    <property type="match status" value="1"/>
</dbReference>
<accession>A0AAJ1BIW6</accession>
<dbReference type="Pfam" id="PF00990">
    <property type="entry name" value="GGDEF"/>
    <property type="match status" value="1"/>
</dbReference>
<dbReference type="Gene3D" id="3.30.70.270">
    <property type="match status" value="1"/>
</dbReference>
<dbReference type="RefSeq" id="WP_240590942.1">
    <property type="nucleotide sequence ID" value="NZ_JAKUDL010000003.1"/>
</dbReference>
<dbReference type="InterPro" id="IPR052155">
    <property type="entry name" value="Biofilm_reg_signaling"/>
</dbReference>
<comment type="caution">
    <text evidence="3">The sequence shown here is derived from an EMBL/GenBank/DDBJ whole genome shotgun (WGS) entry which is preliminary data.</text>
</comment>
<keyword evidence="4" id="KW-1185">Reference proteome</keyword>
<dbReference type="InterPro" id="IPR003018">
    <property type="entry name" value="GAF"/>
</dbReference>
<dbReference type="AlphaFoldDB" id="A0AAJ1BIW6"/>
<dbReference type="PANTHER" id="PTHR44757">
    <property type="entry name" value="DIGUANYLATE CYCLASE DGCP"/>
    <property type="match status" value="1"/>
</dbReference>
<dbReference type="SUPFAM" id="SSF55073">
    <property type="entry name" value="Nucleotide cyclase"/>
    <property type="match status" value="1"/>
</dbReference>
<dbReference type="InterPro" id="IPR000160">
    <property type="entry name" value="GGDEF_dom"/>
</dbReference>
<dbReference type="SUPFAM" id="SSF141868">
    <property type="entry name" value="EAL domain-like"/>
    <property type="match status" value="1"/>
</dbReference>
<feature type="domain" description="EAL" evidence="1">
    <location>
        <begin position="472"/>
        <end position="727"/>
    </location>
</feature>
<dbReference type="PROSITE" id="PS50883">
    <property type="entry name" value="EAL"/>
    <property type="match status" value="1"/>
</dbReference>
<sequence>MSLPESNSLHTALAGIFAHVPLATLEQNVDRALQTITARLDCDGVFVLSHTANQPGVTPRNIYLRPAVARGGQVRYWPLARMPWFRRQMRQPRLINLADIGALPAEASQEKHFLREWKVKSLLVLPPVSFGETHIALGAVQCERAREWSAGFIDSLTNAAMLIGAVTELTRIAQALMISERKYQELFNQLPLACGLVDRRNKVKLLNNIARQNLPLSDGQDLMALVRPEEGSMLLDTLQVVRDGVLKQAWCEIAVKGAMMSQQWLKLSFSPMADEPGNLLMLVDDVSERHRLADELSFHANFDALTGLPNRSHFEALLAKLLSEEHENPICVAFLDLDQFQVVNNVSGHQAGDKLLCQVALRLKQLVRKGDTVARLGGDEFAILMHYCNEDTAKIIAQRICTQLFEHEFCWEHRRHSVSVSMGVAPLDTDVSDIYSIMSRADAACRVAKDQGRNGWHIYCATDPKMSRFYTEMTASVDIIEALQQNEFQLYYQLIEPLTRAEDGLHMEILLRLERPNGEMLSPGIFLPAAERYNLASRVDRWVLDNLLRWGSQHVDVWHELDMVSVNLSATSLGDPEFMAWLEMRLMTEPDLVDKLCVEITETAAVSQLDQAQALIELLRPLGCKLALDDFGSGFSSFAYLKLLDVDFVKIDGQFVVNLCENKSDQAIVNAICQLGRDMEFEVIAEFVESVDIGKRLRALGVDYGQGYAIGKPQALEGLLSGKRVPWLKD</sequence>
<dbReference type="InterPro" id="IPR029787">
    <property type="entry name" value="Nucleotide_cyclase"/>
</dbReference>
<dbReference type="Gene3D" id="3.30.450.40">
    <property type="match status" value="1"/>
</dbReference>
<dbReference type="Gene3D" id="3.30.450.20">
    <property type="entry name" value="PAS domain"/>
    <property type="match status" value="1"/>
</dbReference>
<dbReference type="CDD" id="cd01948">
    <property type="entry name" value="EAL"/>
    <property type="match status" value="1"/>
</dbReference>
<evidence type="ECO:0000259" key="2">
    <source>
        <dbReference type="PROSITE" id="PS50887"/>
    </source>
</evidence>
<dbReference type="InterPro" id="IPR035919">
    <property type="entry name" value="EAL_sf"/>
</dbReference>
<dbReference type="PROSITE" id="PS50887">
    <property type="entry name" value="GGDEF"/>
    <property type="match status" value="1"/>
</dbReference>
<protein>
    <submittedName>
        <fullName evidence="3">EAL domain-containing protein</fullName>
    </submittedName>
</protein>
<evidence type="ECO:0000313" key="4">
    <source>
        <dbReference type="Proteomes" id="UP001297581"/>
    </source>
</evidence>
<dbReference type="EMBL" id="JAKUDL010000003">
    <property type="protein sequence ID" value="MCH4294614.1"/>
    <property type="molecule type" value="Genomic_DNA"/>
</dbReference>
<dbReference type="SUPFAM" id="SSF55785">
    <property type="entry name" value="PYP-like sensor domain (PAS domain)"/>
    <property type="match status" value="1"/>
</dbReference>
<dbReference type="InterPro" id="IPR043128">
    <property type="entry name" value="Rev_trsase/Diguanyl_cyclase"/>
</dbReference>
<proteinExistence type="predicted"/>
<organism evidence="3 4">
    <name type="scientific">Shewanella zhuhaiensis</name>
    <dbReference type="NCBI Taxonomy" id="2919576"/>
    <lineage>
        <taxon>Bacteria</taxon>
        <taxon>Pseudomonadati</taxon>
        <taxon>Pseudomonadota</taxon>
        <taxon>Gammaproteobacteria</taxon>
        <taxon>Alteromonadales</taxon>
        <taxon>Shewanellaceae</taxon>
        <taxon>Shewanella</taxon>
    </lineage>
</organism>
<dbReference type="SUPFAM" id="SSF55781">
    <property type="entry name" value="GAF domain-like"/>
    <property type="match status" value="1"/>
</dbReference>
<dbReference type="PANTHER" id="PTHR44757:SF4">
    <property type="entry name" value="DIGUANYLATE CYCLASE DGCE-RELATED"/>
    <property type="match status" value="1"/>
</dbReference>
<dbReference type="Pfam" id="PF00563">
    <property type="entry name" value="EAL"/>
    <property type="match status" value="1"/>
</dbReference>
<name>A0AAJ1BIW6_9GAMM</name>
<dbReference type="SMART" id="SM00052">
    <property type="entry name" value="EAL"/>
    <property type="match status" value="1"/>
</dbReference>
<feature type="domain" description="GGDEF" evidence="2">
    <location>
        <begin position="328"/>
        <end position="461"/>
    </location>
</feature>
<gene>
    <name evidence="3" type="ORF">MJ923_09910</name>
</gene>
<dbReference type="Proteomes" id="UP001297581">
    <property type="component" value="Unassembled WGS sequence"/>
</dbReference>
<dbReference type="InterPro" id="IPR029016">
    <property type="entry name" value="GAF-like_dom_sf"/>
</dbReference>
<dbReference type="SMART" id="SM00267">
    <property type="entry name" value="GGDEF"/>
    <property type="match status" value="1"/>
</dbReference>
<dbReference type="InterPro" id="IPR001633">
    <property type="entry name" value="EAL_dom"/>
</dbReference>
<dbReference type="SMART" id="SM00065">
    <property type="entry name" value="GAF"/>
    <property type="match status" value="1"/>
</dbReference>
<dbReference type="InterPro" id="IPR035965">
    <property type="entry name" value="PAS-like_dom_sf"/>
</dbReference>
<dbReference type="CDD" id="cd01949">
    <property type="entry name" value="GGDEF"/>
    <property type="match status" value="1"/>
</dbReference>
<evidence type="ECO:0000313" key="3">
    <source>
        <dbReference type="EMBL" id="MCH4294614.1"/>
    </source>
</evidence>
<reference evidence="3 4" key="1">
    <citation type="submission" date="2022-02" db="EMBL/GenBank/DDBJ databases">
        <title>The genome sequence of Shewanella sp. 3B26.</title>
        <authorList>
            <person name="Du J."/>
        </authorList>
    </citation>
    <scope>NUCLEOTIDE SEQUENCE [LARGE SCALE GENOMIC DNA]</scope>
    <source>
        <strain evidence="3 4">3B26</strain>
    </source>
</reference>
<evidence type="ECO:0000259" key="1">
    <source>
        <dbReference type="PROSITE" id="PS50883"/>
    </source>
</evidence>
<dbReference type="Gene3D" id="3.20.20.450">
    <property type="entry name" value="EAL domain"/>
    <property type="match status" value="1"/>
</dbReference>